<dbReference type="InterPro" id="IPR051796">
    <property type="entry name" value="ISF_SsuE-like"/>
</dbReference>
<dbReference type="GO" id="GO:0016491">
    <property type="term" value="F:oxidoreductase activity"/>
    <property type="evidence" value="ECO:0007669"/>
    <property type="project" value="InterPro"/>
</dbReference>
<dbReference type="PANTHER" id="PTHR43278:SF2">
    <property type="entry name" value="IRON-SULFUR FLAVOPROTEIN"/>
    <property type="match status" value="1"/>
</dbReference>
<name>A0A645D6E4_9ZZZZ</name>
<reference evidence="4" key="1">
    <citation type="submission" date="2019-08" db="EMBL/GenBank/DDBJ databases">
        <authorList>
            <person name="Kucharzyk K."/>
            <person name="Murdoch R.W."/>
            <person name="Higgins S."/>
            <person name="Loffler F."/>
        </authorList>
    </citation>
    <scope>NUCLEOTIDE SEQUENCE</scope>
</reference>
<evidence type="ECO:0000313" key="4">
    <source>
        <dbReference type="EMBL" id="MPM85090.1"/>
    </source>
</evidence>
<sequence>MAAAAGEDCQLELIRLADLKLEYCRACYSCLIPGKQCVLNDDLYFLLEKIKAADGIILSAPDYVLGPAAVTKVFADRMLALAQSLDDLWGKPCVVISTYGIEGWDGYALSALNSMVQFMGLQLKDSHMFFGALPGEGINTPESLARAREMGQALFGEARQARNGECPTCRSEIWKFPEPSKAVCSICGQKANLVPEGNAITWTYADSHNPFEKEHLKEHFQGWLRGKVQEYIARRKELALIRDPYKGGDTWLTPPQTKLG</sequence>
<protein>
    <recommendedName>
        <fullName evidence="3">NADPH-dependent FMN reductase-like domain-containing protein</fullName>
    </recommendedName>
</protein>
<evidence type="ECO:0000256" key="2">
    <source>
        <dbReference type="ARBA" id="ARBA00022643"/>
    </source>
</evidence>
<dbReference type="PANTHER" id="PTHR43278">
    <property type="entry name" value="NAD(P)H-DEPENDENT FMN-CONTAINING OXIDOREDUCTASE YWQN-RELATED"/>
    <property type="match status" value="1"/>
</dbReference>
<evidence type="ECO:0000259" key="3">
    <source>
        <dbReference type="Pfam" id="PF03358"/>
    </source>
</evidence>
<gene>
    <name evidence="4" type="ORF">SDC9_132167</name>
</gene>
<organism evidence="4">
    <name type="scientific">bioreactor metagenome</name>
    <dbReference type="NCBI Taxonomy" id="1076179"/>
    <lineage>
        <taxon>unclassified sequences</taxon>
        <taxon>metagenomes</taxon>
        <taxon>ecological metagenomes</taxon>
    </lineage>
</organism>
<comment type="caution">
    <text evidence="4">The sequence shown here is derived from an EMBL/GenBank/DDBJ whole genome shotgun (WGS) entry which is preliminary data.</text>
</comment>
<dbReference type="Gene3D" id="3.40.50.360">
    <property type="match status" value="1"/>
</dbReference>
<dbReference type="SUPFAM" id="SSF52218">
    <property type="entry name" value="Flavoproteins"/>
    <property type="match status" value="1"/>
</dbReference>
<keyword evidence="2" id="KW-0288">FMN</keyword>
<accession>A0A645D6E4</accession>
<dbReference type="AlphaFoldDB" id="A0A645D6E4"/>
<dbReference type="InterPro" id="IPR005025">
    <property type="entry name" value="FMN_Rdtase-like_dom"/>
</dbReference>
<dbReference type="EMBL" id="VSSQ01033483">
    <property type="protein sequence ID" value="MPM85090.1"/>
    <property type="molecule type" value="Genomic_DNA"/>
</dbReference>
<feature type="domain" description="NADPH-dependent FMN reductase-like" evidence="3">
    <location>
        <begin position="4"/>
        <end position="116"/>
    </location>
</feature>
<dbReference type="Pfam" id="PF03358">
    <property type="entry name" value="FMN_red"/>
    <property type="match status" value="1"/>
</dbReference>
<dbReference type="InterPro" id="IPR029039">
    <property type="entry name" value="Flavoprotein-like_sf"/>
</dbReference>
<proteinExistence type="predicted"/>
<keyword evidence="1" id="KW-0285">Flavoprotein</keyword>
<evidence type="ECO:0000256" key="1">
    <source>
        <dbReference type="ARBA" id="ARBA00022630"/>
    </source>
</evidence>